<name>A0A8J3GDK6_9BACT</name>
<keyword evidence="2" id="KW-1185">Reference proteome</keyword>
<dbReference type="AlphaFoldDB" id="A0A8J3GDK6"/>
<dbReference type="GO" id="GO:0005975">
    <property type="term" value="P:carbohydrate metabolic process"/>
    <property type="evidence" value="ECO:0007669"/>
    <property type="project" value="InterPro"/>
</dbReference>
<comment type="caution">
    <text evidence="1">The sequence shown here is derived from an EMBL/GenBank/DDBJ whole genome shotgun (WGS) entry which is preliminary data.</text>
</comment>
<dbReference type="RefSeq" id="WP_189515760.1">
    <property type="nucleotide sequence ID" value="NZ_BMXG01000017.1"/>
</dbReference>
<proteinExistence type="predicted"/>
<dbReference type="Proteomes" id="UP000642829">
    <property type="component" value="Unassembled WGS sequence"/>
</dbReference>
<dbReference type="SUPFAM" id="SSF48208">
    <property type="entry name" value="Six-hairpin glycosidases"/>
    <property type="match status" value="1"/>
</dbReference>
<dbReference type="InterPro" id="IPR008928">
    <property type="entry name" value="6-hairpin_glycosidase_sf"/>
</dbReference>
<accession>A0A8J3GDK6</accession>
<reference evidence="1" key="1">
    <citation type="journal article" date="2014" name="Int. J. Syst. Evol. Microbiol.">
        <title>Complete genome sequence of Corynebacterium casei LMG S-19264T (=DSM 44701T), isolated from a smear-ripened cheese.</title>
        <authorList>
            <consortium name="US DOE Joint Genome Institute (JGI-PGF)"/>
            <person name="Walter F."/>
            <person name="Albersmeier A."/>
            <person name="Kalinowski J."/>
            <person name="Ruckert C."/>
        </authorList>
    </citation>
    <scope>NUCLEOTIDE SEQUENCE</scope>
    <source>
        <strain evidence="1">KCTC 12870</strain>
    </source>
</reference>
<evidence type="ECO:0000313" key="1">
    <source>
        <dbReference type="EMBL" id="GHC07225.1"/>
    </source>
</evidence>
<dbReference type="EMBL" id="BMXG01000017">
    <property type="protein sequence ID" value="GHC07225.1"/>
    <property type="molecule type" value="Genomic_DNA"/>
</dbReference>
<evidence type="ECO:0000313" key="2">
    <source>
        <dbReference type="Proteomes" id="UP000642829"/>
    </source>
</evidence>
<reference evidence="1" key="2">
    <citation type="submission" date="2020-09" db="EMBL/GenBank/DDBJ databases">
        <authorList>
            <person name="Sun Q."/>
            <person name="Kim S."/>
        </authorList>
    </citation>
    <scope>NUCLEOTIDE SEQUENCE</scope>
    <source>
        <strain evidence="1">KCTC 12870</strain>
    </source>
</reference>
<sequence>MFHYKLARHQDPREAGKYLLREVSAWTNDCIRRYADAPPLDTPDQAIYATGWLPLLYFEPTHPGAHFLLKIRDQVARHFKETEAWRHGYWRMADVTSGMQHFEIFLAQLARLDGDMATIGQVLDAAEHIGNWSENVRPWYDEETACFPSHTLGAEGFSHDSFPSYNTPAHFHLINLALVAYRINQSERYAKFAIAYGGRWADAILMGDMLPVGLDAKGPVYEPRIANDSRENVHRAEALLAEDAIQALLKIWNISRDDRFRDAAERILDTLMPELLDPDAGGLAGAIRFYRRMTRANRYDSQVLDSVSHLLPDAVEVIDLDVAPIFDTDILGLGKCADLPHWKEDGQIRQHNPIVLGLAAEISNNAHLATISLDLATAYLSLAQRAFSDGREDSDSARTVSAVARGHARDNGAGVVTEVLVPLMARFK</sequence>
<gene>
    <name evidence="1" type="ORF">GCM10007047_25340</name>
</gene>
<organism evidence="1 2">
    <name type="scientific">Cerasicoccus arenae</name>
    <dbReference type="NCBI Taxonomy" id="424488"/>
    <lineage>
        <taxon>Bacteria</taxon>
        <taxon>Pseudomonadati</taxon>
        <taxon>Verrucomicrobiota</taxon>
        <taxon>Opitutia</taxon>
        <taxon>Puniceicoccales</taxon>
        <taxon>Cerasicoccaceae</taxon>
        <taxon>Cerasicoccus</taxon>
    </lineage>
</organism>
<protein>
    <submittedName>
        <fullName evidence="1">Uncharacterized protein</fullName>
    </submittedName>
</protein>